<dbReference type="Proteomes" id="UP001055105">
    <property type="component" value="Unassembled WGS sequence"/>
</dbReference>
<dbReference type="EMBL" id="BQOL01000001">
    <property type="protein sequence ID" value="GKI18669.1"/>
    <property type="molecule type" value="Genomic_DNA"/>
</dbReference>
<proteinExistence type="predicted"/>
<accession>A0AA37NN86</accession>
<feature type="domain" description="SusD-like N-terminal" evidence="2">
    <location>
        <begin position="24"/>
        <end position="230"/>
    </location>
</feature>
<evidence type="ECO:0000259" key="2">
    <source>
        <dbReference type="Pfam" id="PF14322"/>
    </source>
</evidence>
<feature type="chain" id="PRO_5041284419" description="SusD-like N-terminal domain-containing protein" evidence="1">
    <location>
        <begin position="24"/>
        <end position="533"/>
    </location>
</feature>
<dbReference type="AlphaFoldDB" id="A0AA37NN86"/>
<evidence type="ECO:0000313" key="4">
    <source>
        <dbReference type="Proteomes" id="UP001055105"/>
    </source>
</evidence>
<dbReference type="SUPFAM" id="SSF48452">
    <property type="entry name" value="TPR-like"/>
    <property type="match status" value="1"/>
</dbReference>
<dbReference type="InterPro" id="IPR033985">
    <property type="entry name" value="SusD-like_N"/>
</dbReference>
<keyword evidence="1" id="KW-0732">Signal</keyword>
<comment type="caution">
    <text evidence="3">The sequence shown here is derived from an EMBL/GenBank/DDBJ whole genome shotgun (WGS) entry which is preliminary data.</text>
</comment>
<gene>
    <name evidence="3" type="ORF">CE91St16_15770</name>
</gene>
<protein>
    <recommendedName>
        <fullName evidence="2">SusD-like N-terminal domain-containing protein</fullName>
    </recommendedName>
</protein>
<sequence>MNTKKITTLIVLAAALVALPACNDFLDEMPDNRTELDSSDKITSLLVSAYSEHTYPVTCEYASDNVDETALVSPNFEPEQEEYYRWQDVTAAVTNEAPQAVWSQYYMAIAAANQALDAIKELGGADTPQLKAAKGEALICRAYAHFCLANMFCQAYNPQYASEDLGIPYMEKAETILNPKYTRGTLADVYSKIDADLIEGLPLITDEFYSVPKYHFNQKAAYAFAARFYLFYQKWDECIAAAKVVLGSAPETMMRDLEANGKLGLQSADGQTLLRTMDYIDYSHKCNLLLQTSITDAPGISFGPYNAYTGFSHGNWLDQTETFRAPTAPWGSSYTLYSAPYSMNTGKADKCFAWRAPYLFEIKDPVMQTGLAHTVFPAFTAEETLLCRAEAYIMKKEYGPALNDMNLWISKYVKSGAQTLTEASVNQWAQNTREYTPANPTVKKPFGETAFPLEAGTQTNMCYALLHLRRVETVHLGLRWFDIKRYGITIYRRKLASYNTLGSVTDELHARDPRCAMQLPMDVVAAGLTPNPR</sequence>
<dbReference type="InterPro" id="IPR011990">
    <property type="entry name" value="TPR-like_helical_dom_sf"/>
</dbReference>
<reference evidence="3" key="1">
    <citation type="submission" date="2022-01" db="EMBL/GenBank/DDBJ databases">
        <title>Novel bile acid biosynthetic pathways are enriched in the microbiome of centenarians.</title>
        <authorList>
            <person name="Sato Y."/>
            <person name="Atarashi K."/>
            <person name="Plichta R.D."/>
            <person name="Arai Y."/>
            <person name="Sasajima S."/>
            <person name="Kearney M.S."/>
            <person name="Suda W."/>
            <person name="Takeshita K."/>
            <person name="Sasaki T."/>
            <person name="Okamoto S."/>
            <person name="Skelly N.A."/>
            <person name="Okamura Y."/>
            <person name="Vlamakis H."/>
            <person name="Li Y."/>
            <person name="Tanoue T."/>
            <person name="Takei H."/>
            <person name="Nittono H."/>
            <person name="Narushima S."/>
            <person name="Irie J."/>
            <person name="Itoh H."/>
            <person name="Moriya K."/>
            <person name="Sugiura Y."/>
            <person name="Suematsu M."/>
            <person name="Moritoki N."/>
            <person name="Shibata S."/>
            <person name="Littman R.D."/>
            <person name="Fischbach A.M."/>
            <person name="Uwamino Y."/>
            <person name="Inoue T."/>
            <person name="Honda A."/>
            <person name="Hattori M."/>
            <person name="Murai T."/>
            <person name="Xavier J.R."/>
            <person name="Hirose N."/>
            <person name="Honda K."/>
        </authorList>
    </citation>
    <scope>NUCLEOTIDE SEQUENCE</scope>
    <source>
        <strain evidence="3">CE91-St16</strain>
    </source>
</reference>
<organism evidence="3 4">
    <name type="scientific">Alistipes finegoldii</name>
    <dbReference type="NCBI Taxonomy" id="214856"/>
    <lineage>
        <taxon>Bacteria</taxon>
        <taxon>Pseudomonadati</taxon>
        <taxon>Bacteroidota</taxon>
        <taxon>Bacteroidia</taxon>
        <taxon>Bacteroidales</taxon>
        <taxon>Rikenellaceae</taxon>
        <taxon>Alistipes</taxon>
    </lineage>
</organism>
<evidence type="ECO:0000256" key="1">
    <source>
        <dbReference type="SAM" id="SignalP"/>
    </source>
</evidence>
<feature type="signal peptide" evidence="1">
    <location>
        <begin position="1"/>
        <end position="23"/>
    </location>
</feature>
<dbReference type="Gene3D" id="1.25.40.390">
    <property type="match status" value="1"/>
</dbReference>
<evidence type="ECO:0000313" key="3">
    <source>
        <dbReference type="EMBL" id="GKI18669.1"/>
    </source>
</evidence>
<name>A0AA37NN86_9BACT</name>
<dbReference type="Pfam" id="PF14322">
    <property type="entry name" value="SusD-like_3"/>
    <property type="match status" value="1"/>
</dbReference>
<dbReference type="RefSeq" id="WP_244076369.1">
    <property type="nucleotide sequence ID" value="NZ_AP025581.1"/>
</dbReference>